<evidence type="ECO:0000313" key="2">
    <source>
        <dbReference type="Proteomes" id="UP000075901"/>
    </source>
</evidence>
<reference evidence="2" key="1">
    <citation type="submission" date="2013-09" db="EMBL/GenBank/DDBJ databases">
        <title>The Genome Sequence of Anopheles maculatus species B.</title>
        <authorList>
            <consortium name="The Broad Institute Genomics Platform"/>
            <person name="Neafsey D.E."/>
            <person name="Besansky N."/>
            <person name="Howell P."/>
            <person name="Walton C."/>
            <person name="Young S.K."/>
            <person name="Zeng Q."/>
            <person name="Gargeya S."/>
            <person name="Fitzgerald M."/>
            <person name="Haas B."/>
            <person name="Abouelleil A."/>
            <person name="Allen A.W."/>
            <person name="Alvarado L."/>
            <person name="Arachchi H.M."/>
            <person name="Berlin A.M."/>
            <person name="Chapman S.B."/>
            <person name="Gainer-Dewar J."/>
            <person name="Goldberg J."/>
            <person name="Griggs A."/>
            <person name="Gujja S."/>
            <person name="Hansen M."/>
            <person name="Howarth C."/>
            <person name="Imamovic A."/>
            <person name="Ireland A."/>
            <person name="Larimer J."/>
            <person name="McCowan C."/>
            <person name="Murphy C."/>
            <person name="Pearson M."/>
            <person name="Poon T.W."/>
            <person name="Priest M."/>
            <person name="Roberts A."/>
            <person name="Saif S."/>
            <person name="Shea T."/>
            <person name="Sisk P."/>
            <person name="Sykes S."/>
            <person name="Wortman J."/>
            <person name="Nusbaum C."/>
            <person name="Birren B."/>
        </authorList>
    </citation>
    <scope>NUCLEOTIDE SEQUENCE [LARGE SCALE GENOMIC DNA]</scope>
    <source>
        <strain evidence="2">maculatus3</strain>
    </source>
</reference>
<dbReference type="EnsemblMetazoa" id="AMAM003387-RA">
    <property type="protein sequence ID" value="AMAM003387-PA"/>
    <property type="gene ID" value="AMAM003387"/>
</dbReference>
<dbReference type="AlphaFoldDB" id="A0A182SBD4"/>
<organism evidence="1 2">
    <name type="scientific">Anopheles maculatus</name>
    <dbReference type="NCBI Taxonomy" id="74869"/>
    <lineage>
        <taxon>Eukaryota</taxon>
        <taxon>Metazoa</taxon>
        <taxon>Ecdysozoa</taxon>
        <taxon>Arthropoda</taxon>
        <taxon>Hexapoda</taxon>
        <taxon>Insecta</taxon>
        <taxon>Pterygota</taxon>
        <taxon>Neoptera</taxon>
        <taxon>Endopterygota</taxon>
        <taxon>Diptera</taxon>
        <taxon>Nematocera</taxon>
        <taxon>Culicoidea</taxon>
        <taxon>Culicidae</taxon>
        <taxon>Anophelinae</taxon>
        <taxon>Anopheles</taxon>
        <taxon>Anopheles maculatus group</taxon>
    </lineage>
</organism>
<dbReference type="Proteomes" id="UP000075901">
    <property type="component" value="Unassembled WGS sequence"/>
</dbReference>
<reference evidence="1" key="2">
    <citation type="submission" date="2020-05" db="UniProtKB">
        <authorList>
            <consortium name="EnsemblMetazoa"/>
        </authorList>
    </citation>
    <scope>IDENTIFICATION</scope>
    <source>
        <strain evidence="1">maculatus3</strain>
    </source>
</reference>
<protein>
    <submittedName>
        <fullName evidence="1">Uncharacterized protein</fullName>
    </submittedName>
</protein>
<sequence length="261" mass="30065">MPLNKLPQLYMESCVHCILHDCGSFPEVEGQVEMLEMVRKAQCADDEPGPSTRAAGGVTLEQFLFSGKLPLRTLEIKASFDRMRRYLGDRLSAMKNLEELRLTVLPDTVEDLPAEKAPYWIITHDRLPSLVWQLFANTNGYELVLPALERYELEIANDVDLNVLMLLGSQLVELRVWIYFERALEQTLTVSFPKLKKFLMRRSLWQNHSPEPNTRVDDLSAERFVRNAPLLEDIYLISNSITFRLFRAICLFGADTLCRLT</sequence>
<name>A0A182SBD4_9DIPT</name>
<accession>A0A182SBD4</accession>
<proteinExistence type="predicted"/>
<dbReference type="VEuPathDB" id="VectorBase:AMAM003387"/>
<evidence type="ECO:0000313" key="1">
    <source>
        <dbReference type="EnsemblMetazoa" id="AMAM003387-PA"/>
    </source>
</evidence>
<keyword evidence="2" id="KW-1185">Reference proteome</keyword>